<feature type="domain" description="Peptidase S74" evidence="1">
    <location>
        <begin position="117"/>
        <end position="259"/>
    </location>
</feature>
<proteinExistence type="predicted"/>
<dbReference type="InterPro" id="IPR030392">
    <property type="entry name" value="S74_ICA"/>
</dbReference>
<gene>
    <name evidence="2" type="ORF">P353_27440</name>
</gene>
<reference evidence="2 3" key="1">
    <citation type="submission" date="2013-09" db="EMBL/GenBank/DDBJ databases">
        <title>High correlation between genotypes and phenotypes of environmental bacteria Comamonas testosteroni strains.</title>
        <authorList>
            <person name="Liu L."/>
            <person name="Zhu W."/>
            <person name="Xia X."/>
            <person name="Xu B."/>
            <person name="Luo M."/>
            <person name="Wang G."/>
        </authorList>
    </citation>
    <scope>NUCLEOTIDE SEQUENCE [LARGE SCALE GENOMIC DNA]</scope>
    <source>
        <strain evidence="2 3">JL40</strain>
    </source>
</reference>
<dbReference type="AlphaFoldDB" id="A0A096GFJ4"/>
<evidence type="ECO:0000259" key="1">
    <source>
        <dbReference type="PROSITE" id="PS51688"/>
    </source>
</evidence>
<organism evidence="2 3">
    <name type="scientific">Comamonas testosteroni</name>
    <name type="common">Pseudomonas testosteroni</name>
    <dbReference type="NCBI Taxonomy" id="285"/>
    <lineage>
        <taxon>Bacteria</taxon>
        <taxon>Pseudomonadati</taxon>
        <taxon>Pseudomonadota</taxon>
        <taxon>Betaproteobacteria</taxon>
        <taxon>Burkholderiales</taxon>
        <taxon>Comamonadaceae</taxon>
        <taxon>Comamonas</taxon>
    </lineage>
</organism>
<protein>
    <recommendedName>
        <fullName evidence="1">Peptidase S74 domain-containing protein</fullName>
    </recommendedName>
</protein>
<dbReference type="InterPro" id="IPR012334">
    <property type="entry name" value="Pectin_lyas_fold"/>
</dbReference>
<sequence>MYFGTMSGRYEWRYKIATMPASTLFSSDRFRFTGDGDIFHAIGGGSASGVKLFKSNGEYRTLSFDSSDRLRLGLTKTAWIQFGTDSVVTSLDNTVALGQPSLRYSVLYAGTGTINTSDSREKTEPEKISDEVLDAWGDVQFIAYRWLHMVAEKGDSARVHYGLIAQQVRDAFIARGLDGTRYGLLCYDSWPDKYESVRESRFNQSGVEELHETGEQRLVLAAGDRWGIRPDQCLFLEAAYQRRRSSRMEIRLKRLEDLGGLDPLPQ</sequence>
<dbReference type="Pfam" id="PF13884">
    <property type="entry name" value="Peptidase_S74"/>
    <property type="match status" value="1"/>
</dbReference>
<dbReference type="Gene3D" id="1.10.10.10">
    <property type="entry name" value="Winged helix-like DNA-binding domain superfamily/Winged helix DNA-binding domain"/>
    <property type="match status" value="1"/>
</dbReference>
<evidence type="ECO:0000313" key="3">
    <source>
        <dbReference type="Proteomes" id="UP000029553"/>
    </source>
</evidence>
<dbReference type="CDD" id="cd10144">
    <property type="entry name" value="Peptidase_S74_CIMCD"/>
    <property type="match status" value="1"/>
</dbReference>
<name>A0A096GFJ4_COMTE</name>
<dbReference type="Proteomes" id="UP000029553">
    <property type="component" value="Unassembled WGS sequence"/>
</dbReference>
<evidence type="ECO:0000313" key="2">
    <source>
        <dbReference type="EMBL" id="KGH23950.1"/>
    </source>
</evidence>
<dbReference type="PROSITE" id="PS51688">
    <property type="entry name" value="ICA"/>
    <property type="match status" value="1"/>
</dbReference>
<accession>A0A096GFJ4</accession>
<dbReference type="InterPro" id="IPR036388">
    <property type="entry name" value="WH-like_DNA-bd_sf"/>
</dbReference>
<dbReference type="EMBL" id="AWOR01000100">
    <property type="protein sequence ID" value="KGH23950.1"/>
    <property type="molecule type" value="Genomic_DNA"/>
</dbReference>
<comment type="caution">
    <text evidence="2">The sequence shown here is derived from an EMBL/GenBank/DDBJ whole genome shotgun (WGS) entry which is preliminary data.</text>
</comment>
<dbReference type="Gene3D" id="2.160.20.10">
    <property type="entry name" value="Single-stranded right-handed beta-helix, Pectin lyase-like"/>
    <property type="match status" value="1"/>
</dbReference>